<dbReference type="PANTHER" id="PTHR36450">
    <property type="entry name" value="THIOREDOXIN"/>
    <property type="match status" value="1"/>
</dbReference>
<proteinExistence type="predicted"/>
<dbReference type="InterPro" id="IPR036249">
    <property type="entry name" value="Thioredoxin-like_sf"/>
</dbReference>
<evidence type="ECO:0000313" key="2">
    <source>
        <dbReference type="EMBL" id="SHH43830.1"/>
    </source>
</evidence>
<name>A0A1M5SZQ9_9BACT</name>
<dbReference type="SUPFAM" id="SSF52833">
    <property type="entry name" value="Thioredoxin-like"/>
    <property type="match status" value="1"/>
</dbReference>
<gene>
    <name evidence="2" type="ORF">SAMN02745124_00518</name>
</gene>
<protein>
    <submittedName>
        <fullName evidence="2">Small redox-active disulfide protein 2</fullName>
    </submittedName>
</protein>
<dbReference type="Gene3D" id="3.40.30.10">
    <property type="entry name" value="Glutaredoxin"/>
    <property type="match status" value="1"/>
</dbReference>
<dbReference type="STRING" id="1121409.SAMN02745124_00518"/>
<sequence>MEDYVKIRIGNLQAGIIGLKAVLSELAQCPGDIPEEQIGAVIRERLAGTNYFAPAAAEVYEKAFLREYRKHLGLPVAAEGNEVLSIKVLGPGCPRCRQLKDTVMQILGHHQVAADFEYITDPLAIAEHGVVLTPAVVINDEIKTSGTVPNPAQLESWIIPRTD</sequence>
<dbReference type="InterPro" id="IPR005243">
    <property type="entry name" value="THIRX-like_proc"/>
</dbReference>
<organism evidence="2 3">
    <name type="scientific">Desulfofustis glycolicus DSM 9705</name>
    <dbReference type="NCBI Taxonomy" id="1121409"/>
    <lineage>
        <taxon>Bacteria</taxon>
        <taxon>Pseudomonadati</taxon>
        <taxon>Thermodesulfobacteriota</taxon>
        <taxon>Desulfobulbia</taxon>
        <taxon>Desulfobulbales</taxon>
        <taxon>Desulfocapsaceae</taxon>
        <taxon>Desulfofustis</taxon>
    </lineage>
</organism>
<reference evidence="2 3" key="1">
    <citation type="submission" date="2016-11" db="EMBL/GenBank/DDBJ databases">
        <authorList>
            <person name="Jaros S."/>
            <person name="Januszkiewicz K."/>
            <person name="Wedrychowicz H."/>
        </authorList>
    </citation>
    <scope>NUCLEOTIDE SEQUENCE [LARGE SCALE GENOMIC DNA]</scope>
    <source>
        <strain evidence="2 3">DSM 9705</strain>
    </source>
</reference>
<dbReference type="PANTHER" id="PTHR36450:SF1">
    <property type="entry name" value="THIOREDOXIN"/>
    <property type="match status" value="1"/>
</dbReference>
<feature type="domain" description="Thioredoxin-like fold" evidence="1">
    <location>
        <begin position="85"/>
        <end position="158"/>
    </location>
</feature>
<dbReference type="OrthoDB" id="5431858at2"/>
<dbReference type="Pfam" id="PF13192">
    <property type="entry name" value="Thioredoxin_3"/>
    <property type="match status" value="1"/>
</dbReference>
<dbReference type="AlphaFoldDB" id="A0A1M5SZQ9"/>
<dbReference type="Proteomes" id="UP000184139">
    <property type="component" value="Unassembled WGS sequence"/>
</dbReference>
<keyword evidence="3" id="KW-1185">Reference proteome</keyword>
<dbReference type="RefSeq" id="WP_084540395.1">
    <property type="nucleotide sequence ID" value="NZ_FQXS01000002.1"/>
</dbReference>
<evidence type="ECO:0000313" key="3">
    <source>
        <dbReference type="Proteomes" id="UP000184139"/>
    </source>
</evidence>
<dbReference type="NCBIfam" id="TIGR00412">
    <property type="entry name" value="redox_disulf_2"/>
    <property type="match status" value="1"/>
</dbReference>
<dbReference type="InterPro" id="IPR012336">
    <property type="entry name" value="Thioredoxin-like_fold"/>
</dbReference>
<evidence type="ECO:0000259" key="1">
    <source>
        <dbReference type="Pfam" id="PF13192"/>
    </source>
</evidence>
<accession>A0A1M5SZQ9</accession>
<dbReference type="EMBL" id="FQXS01000002">
    <property type="protein sequence ID" value="SHH43830.1"/>
    <property type="molecule type" value="Genomic_DNA"/>
</dbReference>